<evidence type="ECO:0000313" key="3">
    <source>
        <dbReference type="EMBL" id="EJZ82638.1"/>
    </source>
</evidence>
<keyword evidence="4" id="KW-1185">Reference proteome</keyword>
<organism evidence="3 4">
    <name type="scientific">Corynebacterium otitidis ATCC 51513</name>
    <dbReference type="NCBI Taxonomy" id="883169"/>
    <lineage>
        <taxon>Bacteria</taxon>
        <taxon>Bacillati</taxon>
        <taxon>Actinomycetota</taxon>
        <taxon>Actinomycetes</taxon>
        <taxon>Mycobacteriales</taxon>
        <taxon>Corynebacteriaceae</taxon>
        <taxon>Corynebacterium</taxon>
    </lineage>
</organism>
<dbReference type="EMBL" id="AHAE01000024">
    <property type="protein sequence ID" value="EJZ82638.1"/>
    <property type="molecule type" value="Genomic_DNA"/>
</dbReference>
<feature type="region of interest" description="Disordered" evidence="1">
    <location>
        <begin position="50"/>
        <end position="72"/>
    </location>
</feature>
<gene>
    <name evidence="3" type="ORF">HMPREF9719_00456</name>
</gene>
<keyword evidence="2" id="KW-0472">Membrane</keyword>
<comment type="caution">
    <text evidence="3">The sequence shown here is derived from an EMBL/GenBank/DDBJ whole genome shotgun (WGS) entry which is preliminary data.</text>
</comment>
<dbReference type="AlphaFoldDB" id="K0YHN1"/>
<evidence type="ECO:0000313" key="4">
    <source>
        <dbReference type="Proteomes" id="UP000006078"/>
    </source>
</evidence>
<keyword evidence="2" id="KW-1133">Transmembrane helix</keyword>
<proteinExistence type="predicted"/>
<accession>K0YHN1</accession>
<protein>
    <submittedName>
        <fullName evidence="3">Uncharacterized protein</fullName>
    </submittedName>
</protein>
<feature type="transmembrane region" description="Helical" evidence="2">
    <location>
        <begin position="20"/>
        <end position="47"/>
    </location>
</feature>
<feature type="compositionally biased region" description="Basic and acidic residues" evidence="1">
    <location>
        <begin position="52"/>
        <end position="72"/>
    </location>
</feature>
<evidence type="ECO:0000256" key="2">
    <source>
        <dbReference type="SAM" id="Phobius"/>
    </source>
</evidence>
<dbReference type="HOGENOM" id="CLU_2721131_0_0_11"/>
<sequence>MEDLYDWLVQQLTSAPMVVQVIVLLAVALPACAAAAWLLLAALDAAAGFAGRARDRRAASRKADRRGEGARG</sequence>
<dbReference type="RefSeq" id="WP_004600346.1">
    <property type="nucleotide sequence ID" value="NZ_JH815192.1"/>
</dbReference>
<name>K0YHN1_9CORY</name>
<dbReference type="eggNOG" id="ENOG5032B94">
    <property type="taxonomic scope" value="Bacteria"/>
</dbReference>
<keyword evidence="2" id="KW-0812">Transmembrane</keyword>
<reference evidence="3 4" key="1">
    <citation type="submission" date="2012-08" db="EMBL/GenBank/DDBJ databases">
        <title>The Genome Sequence of Turicella otitidis ATCC 51513.</title>
        <authorList>
            <consortium name="The Broad Institute Genome Sequencing Platform"/>
            <person name="Earl A."/>
            <person name="Ward D."/>
            <person name="Feldgarden M."/>
            <person name="Gevers D."/>
            <person name="Huys G."/>
            <person name="Walker B."/>
            <person name="Young S.K."/>
            <person name="Zeng Q."/>
            <person name="Gargeya S."/>
            <person name="Fitzgerald M."/>
            <person name="Haas B."/>
            <person name="Abouelleil A."/>
            <person name="Alvarado L."/>
            <person name="Arachchi H.M."/>
            <person name="Berlin A.M."/>
            <person name="Chapman S.B."/>
            <person name="Goldberg J."/>
            <person name="Griggs A."/>
            <person name="Gujja S."/>
            <person name="Hansen M."/>
            <person name="Howarth C."/>
            <person name="Imamovic A."/>
            <person name="Larimer J."/>
            <person name="McCowen C."/>
            <person name="Montmayeur A."/>
            <person name="Murphy C."/>
            <person name="Neiman D."/>
            <person name="Pearson M."/>
            <person name="Priest M."/>
            <person name="Roberts A."/>
            <person name="Saif S."/>
            <person name="Shea T."/>
            <person name="Sisk P."/>
            <person name="Sykes S."/>
            <person name="Wortman J."/>
            <person name="Nusbaum C."/>
            <person name="Birren B."/>
        </authorList>
    </citation>
    <scope>NUCLEOTIDE SEQUENCE [LARGE SCALE GENOMIC DNA]</scope>
    <source>
        <strain evidence="3 4">ATCC 51513</strain>
    </source>
</reference>
<evidence type="ECO:0000256" key="1">
    <source>
        <dbReference type="SAM" id="MobiDB-lite"/>
    </source>
</evidence>
<dbReference type="Proteomes" id="UP000006078">
    <property type="component" value="Unassembled WGS sequence"/>
</dbReference>